<dbReference type="GO" id="GO:0005829">
    <property type="term" value="C:cytosol"/>
    <property type="evidence" value="ECO:0007669"/>
    <property type="project" value="TreeGrafter"/>
</dbReference>
<dbReference type="Gene3D" id="3.30.460.10">
    <property type="entry name" value="Beta Polymerase, domain 2"/>
    <property type="match status" value="1"/>
</dbReference>
<dbReference type="Proteomes" id="UP000004793">
    <property type="component" value="Chromosome"/>
</dbReference>
<dbReference type="PANTHER" id="PTHR36928:SF1">
    <property type="entry name" value="PHOSPHATASE YCDX-RELATED"/>
    <property type="match status" value="1"/>
</dbReference>
<feature type="domain" description="DNA-directed DNA polymerase X" evidence="4">
    <location>
        <begin position="1"/>
        <end position="295"/>
    </location>
</feature>
<keyword evidence="1" id="KW-0808">Transferase</keyword>
<dbReference type="Pfam" id="PF14791">
    <property type="entry name" value="DNA_pol_B_thumb"/>
    <property type="match status" value="1"/>
</dbReference>
<dbReference type="OrthoDB" id="9808747at2"/>
<dbReference type="PIRSF" id="PIRSF005047">
    <property type="entry name" value="UCP005047_YshC"/>
    <property type="match status" value="1"/>
</dbReference>
<dbReference type="KEGG" id="cex:CSE_10110"/>
<dbReference type="InterPro" id="IPR029398">
    <property type="entry name" value="PolB_thumb"/>
</dbReference>
<dbReference type="GO" id="GO:0042578">
    <property type="term" value="F:phosphoric ester hydrolase activity"/>
    <property type="evidence" value="ECO:0007669"/>
    <property type="project" value="TreeGrafter"/>
</dbReference>
<dbReference type="GO" id="GO:0003887">
    <property type="term" value="F:DNA-directed DNA polymerase activity"/>
    <property type="evidence" value="ECO:0007669"/>
    <property type="project" value="InterPro"/>
</dbReference>
<dbReference type="SMART" id="SM00481">
    <property type="entry name" value="POLIIIAc"/>
    <property type="match status" value="1"/>
</dbReference>
<feature type="domain" description="Polymerase/histidinol phosphatase N-terminal" evidence="3">
    <location>
        <begin position="319"/>
        <end position="398"/>
    </location>
</feature>
<keyword evidence="6" id="KW-1185">Reference proteome</keyword>
<sequence>MNNFKVAKELLEIKTLLEISGNTRDAYTFEHSALSILALENSLEKYTNFNFLPPFVKEEVFNLQGLGYSPLKEQLEAKIPKVLKQLASIPGIRVSDVLRLYHSLNIDSFAELEKAMKKGIVKRFFSDKFEEHLRRALFYYESSIRELSLFYACAYANAVKLALAGFGNISVAGSVRRGKEVVNNIDFVYDFEEDNLIENINSNFDIVNFVRKGNLIQFKDIDGVQLKFFRVPKEYFYSGLQYYTGSKQHNKEIQEIAKSKGFDISKSGYVLLRASSEEEFYDRLSLQYVPPELREGEVEIELSITHSLPKLITLSDIKGDLHVHTSFSDGLSTISELHEEGGFLDYEYLAITDHSKGLKVANGVSQKTYLKESTLIDRINAEKYSPYLLKGIEAEINFDGTVDVDEVVMSKIDFVIGGLHQFSNTRFENTERVKKAIKSGIINIVAHPTNRIIFVRKSIEVDIEEIFNLASKYGVSLEVNLFPNRMDLSTGLIKEARRANVKYFSVGTDAHNRGHLYFMKYGIKLLRRAWMKKEEVLNTYSLEELKDLLCVKTH</sequence>
<dbReference type="SMART" id="SM00483">
    <property type="entry name" value="POLXc"/>
    <property type="match status" value="1"/>
</dbReference>
<dbReference type="InterPro" id="IPR003141">
    <property type="entry name" value="Pol/His_phosphatase_N"/>
</dbReference>
<evidence type="ECO:0000259" key="3">
    <source>
        <dbReference type="SMART" id="SM00481"/>
    </source>
</evidence>
<dbReference type="AlphaFoldDB" id="A0A7U6GEX3"/>
<dbReference type="InterPro" id="IPR050243">
    <property type="entry name" value="PHP_phosphatase"/>
</dbReference>
<organism evidence="5 6">
    <name type="scientific">Caldisericum exile (strain DSM 21853 / NBRC 104410 / AZM16c01)</name>
    <dbReference type="NCBI Taxonomy" id="511051"/>
    <lineage>
        <taxon>Bacteria</taxon>
        <taxon>Pseudomonadati</taxon>
        <taxon>Caldisericota/Cryosericota group</taxon>
        <taxon>Caldisericota</taxon>
        <taxon>Caldisericia</taxon>
        <taxon>Caldisericales</taxon>
        <taxon>Caldisericaceae</taxon>
        <taxon>Caldisericum</taxon>
    </lineage>
</organism>
<evidence type="ECO:0000313" key="6">
    <source>
        <dbReference type="Proteomes" id="UP000004793"/>
    </source>
</evidence>
<gene>
    <name evidence="5" type="ordered locus">CSE_10110</name>
</gene>
<evidence type="ECO:0000256" key="1">
    <source>
        <dbReference type="ARBA" id="ARBA00022679"/>
    </source>
</evidence>
<dbReference type="InterPro" id="IPR016195">
    <property type="entry name" value="Pol/histidinol_Pase-like"/>
</dbReference>
<dbReference type="Pfam" id="PF02811">
    <property type="entry name" value="PHP"/>
    <property type="match status" value="1"/>
</dbReference>
<accession>A0A7U6GEX3</accession>
<dbReference type="SUPFAM" id="SSF81301">
    <property type="entry name" value="Nucleotidyltransferase"/>
    <property type="match status" value="1"/>
</dbReference>
<dbReference type="SUPFAM" id="SSF89550">
    <property type="entry name" value="PHP domain-like"/>
    <property type="match status" value="1"/>
</dbReference>
<dbReference type="RefSeq" id="WP_014453539.1">
    <property type="nucleotide sequence ID" value="NC_017096.1"/>
</dbReference>
<dbReference type="InterPro" id="IPR004013">
    <property type="entry name" value="PHP_dom"/>
</dbReference>
<dbReference type="CDD" id="cd07436">
    <property type="entry name" value="PHP_PolX"/>
    <property type="match status" value="1"/>
</dbReference>
<proteinExistence type="predicted"/>
<dbReference type="Gene3D" id="3.30.210.10">
    <property type="entry name" value="DNA polymerase, thumb domain"/>
    <property type="match status" value="1"/>
</dbReference>
<dbReference type="EMBL" id="AP012051">
    <property type="protein sequence ID" value="BAL81137.1"/>
    <property type="molecule type" value="Genomic_DNA"/>
</dbReference>
<dbReference type="InterPro" id="IPR022311">
    <property type="entry name" value="PolX-like"/>
</dbReference>
<dbReference type="InterPro" id="IPR047967">
    <property type="entry name" value="PolX_PHP"/>
</dbReference>
<dbReference type="GO" id="GO:0008270">
    <property type="term" value="F:zinc ion binding"/>
    <property type="evidence" value="ECO:0007669"/>
    <property type="project" value="TreeGrafter"/>
</dbReference>
<name>A0A7U6GEX3_CALEA</name>
<evidence type="ECO:0000259" key="4">
    <source>
        <dbReference type="SMART" id="SM00483"/>
    </source>
</evidence>
<dbReference type="PANTHER" id="PTHR36928">
    <property type="entry name" value="PHOSPHATASE YCDX-RELATED"/>
    <property type="match status" value="1"/>
</dbReference>
<dbReference type="InterPro" id="IPR037160">
    <property type="entry name" value="DNA_Pol_thumb_sf"/>
</dbReference>
<keyword evidence="2" id="KW-0548">Nucleotidyltransferase</keyword>
<dbReference type="GO" id="GO:0003677">
    <property type="term" value="F:DNA binding"/>
    <property type="evidence" value="ECO:0007669"/>
    <property type="project" value="InterPro"/>
</dbReference>
<dbReference type="InterPro" id="IPR043519">
    <property type="entry name" value="NT_sf"/>
</dbReference>
<evidence type="ECO:0000313" key="5">
    <source>
        <dbReference type="EMBL" id="BAL81137.1"/>
    </source>
</evidence>
<reference evidence="5 6" key="1">
    <citation type="submission" date="2011-01" db="EMBL/GenBank/DDBJ databases">
        <title>Whole genome sequence of Caldisericum exile AZM16c01.</title>
        <authorList>
            <person name="Narita-Yamada S."/>
            <person name="Kawakoshi A."/>
            <person name="Nakamura S."/>
            <person name="Sasagawa M."/>
            <person name="Fukada J."/>
            <person name="Sekine M."/>
            <person name="Kato Y."/>
            <person name="Fukai R."/>
            <person name="Sasaki K."/>
            <person name="Hanamaki A."/>
            <person name="Narita H."/>
            <person name="Konno Y."/>
            <person name="Mori K."/>
            <person name="Yamazaki S."/>
            <person name="Suzuki K."/>
            <person name="Fujita N."/>
        </authorList>
    </citation>
    <scope>NUCLEOTIDE SEQUENCE [LARGE SCALE GENOMIC DNA]</scope>
    <source>
        <strain evidence="6">DSM 21853 / NBRC 104410 / AZM16c01</strain>
    </source>
</reference>
<dbReference type="Gene3D" id="3.20.20.140">
    <property type="entry name" value="Metal-dependent hydrolases"/>
    <property type="match status" value="1"/>
</dbReference>
<protein>
    <submittedName>
        <fullName evidence="5">DNA polymerase family X</fullName>
    </submittedName>
</protein>
<evidence type="ECO:0000256" key="2">
    <source>
        <dbReference type="ARBA" id="ARBA00022695"/>
    </source>
</evidence>
<dbReference type="InterPro" id="IPR002054">
    <property type="entry name" value="DNA-dir_DNA_pol_X"/>
</dbReference>